<protein>
    <submittedName>
        <fullName evidence="2">Uncharacterized protein</fullName>
    </submittedName>
</protein>
<feature type="region of interest" description="Disordered" evidence="1">
    <location>
        <begin position="1"/>
        <end position="32"/>
    </location>
</feature>
<feature type="compositionally biased region" description="Basic residues" evidence="1">
    <location>
        <begin position="14"/>
        <end position="32"/>
    </location>
</feature>
<evidence type="ECO:0000256" key="1">
    <source>
        <dbReference type="SAM" id="MobiDB-lite"/>
    </source>
</evidence>
<dbReference type="EMBL" id="BGZK01000855">
    <property type="protein sequence ID" value="GBP62974.1"/>
    <property type="molecule type" value="Genomic_DNA"/>
</dbReference>
<evidence type="ECO:0000313" key="2">
    <source>
        <dbReference type="EMBL" id="GBP62974.1"/>
    </source>
</evidence>
<keyword evidence="3" id="KW-1185">Reference proteome</keyword>
<comment type="caution">
    <text evidence="2">The sequence shown here is derived from an EMBL/GenBank/DDBJ whole genome shotgun (WGS) entry which is preliminary data.</text>
</comment>
<evidence type="ECO:0000313" key="3">
    <source>
        <dbReference type="Proteomes" id="UP000299102"/>
    </source>
</evidence>
<sequence>MEVGSGGHTETLTHRTKGKLHSFPRSRRRPRKTTAALATFATLASTDSRDFRADFKTDSRHTFLFFANPKVDFK</sequence>
<proteinExistence type="predicted"/>
<dbReference type="AlphaFoldDB" id="A0A4C1XKD4"/>
<name>A0A4C1XKD4_EUMVA</name>
<organism evidence="2 3">
    <name type="scientific">Eumeta variegata</name>
    <name type="common">Bagworm moth</name>
    <name type="synonym">Eumeta japonica</name>
    <dbReference type="NCBI Taxonomy" id="151549"/>
    <lineage>
        <taxon>Eukaryota</taxon>
        <taxon>Metazoa</taxon>
        <taxon>Ecdysozoa</taxon>
        <taxon>Arthropoda</taxon>
        <taxon>Hexapoda</taxon>
        <taxon>Insecta</taxon>
        <taxon>Pterygota</taxon>
        <taxon>Neoptera</taxon>
        <taxon>Endopterygota</taxon>
        <taxon>Lepidoptera</taxon>
        <taxon>Glossata</taxon>
        <taxon>Ditrysia</taxon>
        <taxon>Tineoidea</taxon>
        <taxon>Psychidae</taxon>
        <taxon>Oiketicinae</taxon>
        <taxon>Eumeta</taxon>
    </lineage>
</organism>
<gene>
    <name evidence="2" type="ORF">EVAR_44027_1</name>
</gene>
<reference evidence="2 3" key="1">
    <citation type="journal article" date="2019" name="Commun. Biol.">
        <title>The bagworm genome reveals a unique fibroin gene that provides high tensile strength.</title>
        <authorList>
            <person name="Kono N."/>
            <person name="Nakamura H."/>
            <person name="Ohtoshi R."/>
            <person name="Tomita M."/>
            <person name="Numata K."/>
            <person name="Arakawa K."/>
        </authorList>
    </citation>
    <scope>NUCLEOTIDE SEQUENCE [LARGE SCALE GENOMIC DNA]</scope>
</reference>
<accession>A0A4C1XKD4</accession>
<dbReference type="Proteomes" id="UP000299102">
    <property type="component" value="Unassembled WGS sequence"/>
</dbReference>